<protein>
    <submittedName>
        <fullName evidence="1">DUF1670 domain-containing protein</fullName>
    </submittedName>
</protein>
<evidence type="ECO:0000313" key="1">
    <source>
        <dbReference type="EMBL" id="HEC56472.1"/>
    </source>
</evidence>
<dbReference type="InterPro" id="IPR012872">
    <property type="entry name" value="DUF1670"/>
</dbReference>
<dbReference type="EMBL" id="DRIE01000014">
    <property type="protein sequence ID" value="HEC56472.1"/>
    <property type="molecule type" value="Genomic_DNA"/>
</dbReference>
<accession>A0A7J2RZJ4</accession>
<sequence length="39" mass="4416">MKKIARLFREAYEQNALLTHSDVAFLLHVSTATVSKQVV</sequence>
<dbReference type="Proteomes" id="UP000885936">
    <property type="component" value="Unassembled WGS sequence"/>
</dbReference>
<comment type="caution">
    <text evidence="1">The sequence shown here is derived from an EMBL/GenBank/DDBJ whole genome shotgun (WGS) entry which is preliminary data.</text>
</comment>
<proteinExistence type="predicted"/>
<dbReference type="AlphaFoldDB" id="A0A7J2RZJ4"/>
<name>A0A7J2RZJ4_9EURY</name>
<gene>
    <name evidence="1" type="ORF">ENI32_01090</name>
</gene>
<organism evidence="1">
    <name type="scientific">Candidatus Syntropharchaeum butanivorans</name>
    <dbReference type="NCBI Taxonomy" id="1839936"/>
    <lineage>
        <taxon>Archaea</taxon>
        <taxon>Methanobacteriati</taxon>
        <taxon>Methanobacteriota</taxon>
        <taxon>Stenosarchaea group</taxon>
        <taxon>Methanomicrobia</taxon>
        <taxon>Methanosarcinales</taxon>
        <taxon>ANME-2 cluster</taxon>
        <taxon>Candidatus Syntropharchaeum</taxon>
    </lineage>
</organism>
<dbReference type="Pfam" id="PF07900">
    <property type="entry name" value="DUF1670"/>
    <property type="match status" value="1"/>
</dbReference>
<reference evidence="1" key="1">
    <citation type="journal article" date="2020" name="mSystems">
        <title>Genome- and Community-Level Interaction Insights into Carbon Utilization and Element Cycling Functions of Hydrothermarchaeota in Hydrothermal Sediment.</title>
        <authorList>
            <person name="Zhou Z."/>
            <person name="Liu Y."/>
            <person name="Xu W."/>
            <person name="Pan J."/>
            <person name="Luo Z.H."/>
            <person name="Li M."/>
        </authorList>
    </citation>
    <scope>NUCLEOTIDE SEQUENCE [LARGE SCALE GENOMIC DNA]</scope>
    <source>
        <strain evidence="1">HyVt-386</strain>
    </source>
</reference>